<dbReference type="SUPFAM" id="SSF56925">
    <property type="entry name" value="OMPA-like"/>
    <property type="match status" value="1"/>
</dbReference>
<dbReference type="AlphaFoldDB" id="A0A1M5BGI0"/>
<evidence type="ECO:0000313" key="5">
    <source>
        <dbReference type="Proteomes" id="UP000184164"/>
    </source>
</evidence>
<dbReference type="OrthoDB" id="980939at2"/>
<dbReference type="STRING" id="1484053.SAMN05444274_105131"/>
<organism evidence="4 5">
    <name type="scientific">Mariniphaga anaerophila</name>
    <dbReference type="NCBI Taxonomy" id="1484053"/>
    <lineage>
        <taxon>Bacteria</taxon>
        <taxon>Pseudomonadati</taxon>
        <taxon>Bacteroidota</taxon>
        <taxon>Bacteroidia</taxon>
        <taxon>Marinilabiliales</taxon>
        <taxon>Prolixibacteraceae</taxon>
        <taxon>Mariniphaga</taxon>
    </lineage>
</organism>
<dbReference type="Pfam" id="PF13505">
    <property type="entry name" value="OMP_b-brl"/>
    <property type="match status" value="1"/>
</dbReference>
<proteinExistence type="predicted"/>
<dbReference type="RefSeq" id="WP_073001952.1">
    <property type="nucleotide sequence ID" value="NZ_FQUM01000005.1"/>
</dbReference>
<name>A0A1M5BGI0_9BACT</name>
<evidence type="ECO:0000259" key="3">
    <source>
        <dbReference type="Pfam" id="PF13505"/>
    </source>
</evidence>
<keyword evidence="5" id="KW-1185">Reference proteome</keyword>
<dbReference type="InterPro" id="IPR027385">
    <property type="entry name" value="Beta-barrel_OMP"/>
</dbReference>
<dbReference type="Gene3D" id="2.40.160.20">
    <property type="match status" value="1"/>
</dbReference>
<protein>
    <submittedName>
        <fullName evidence="4">Outer membrane protein beta-barrel domain-containing protein</fullName>
    </submittedName>
</protein>
<gene>
    <name evidence="4" type="ORF">SAMN05444274_105131</name>
</gene>
<accession>A0A1M5BGI0</accession>
<evidence type="ECO:0000256" key="1">
    <source>
        <dbReference type="ARBA" id="ARBA00022729"/>
    </source>
</evidence>
<feature type="chain" id="PRO_5012906180" evidence="2">
    <location>
        <begin position="24"/>
        <end position="212"/>
    </location>
</feature>
<evidence type="ECO:0000256" key="2">
    <source>
        <dbReference type="SAM" id="SignalP"/>
    </source>
</evidence>
<evidence type="ECO:0000313" key="4">
    <source>
        <dbReference type="EMBL" id="SHF41387.1"/>
    </source>
</evidence>
<feature type="domain" description="Outer membrane protein beta-barrel" evidence="3">
    <location>
        <begin position="13"/>
        <end position="174"/>
    </location>
</feature>
<dbReference type="InterPro" id="IPR011250">
    <property type="entry name" value="OMP/PagP_B-barrel"/>
</dbReference>
<reference evidence="4 5" key="1">
    <citation type="submission" date="2016-11" db="EMBL/GenBank/DDBJ databases">
        <authorList>
            <person name="Jaros S."/>
            <person name="Januszkiewicz K."/>
            <person name="Wedrychowicz H."/>
        </authorList>
    </citation>
    <scope>NUCLEOTIDE SEQUENCE [LARGE SCALE GENOMIC DNA]</scope>
    <source>
        <strain evidence="4 5">DSM 26910</strain>
    </source>
</reference>
<feature type="signal peptide" evidence="2">
    <location>
        <begin position="1"/>
        <end position="23"/>
    </location>
</feature>
<dbReference type="Proteomes" id="UP000184164">
    <property type="component" value="Unassembled WGS sequence"/>
</dbReference>
<sequence length="212" mass="23755">MKKTIASCLVVFVVMLFCLPLNAQENTEVSPVGKIGVYVSPFGKNLVYWPSGLDGTGGYDNDGSFSVGVNYIYGIKSWLEFETGLEYSVHHTIFNPPFIGEEYNNSPRKEKMNLISVPLTLRINFLRYFFVNGGGLLDFDVSGANSIDDHTGIGFLMGLGLNFDFGPGFSVYANPYFKEHSLISFSPEKYHQRTWDEGIRVGLTYKLGRQQK</sequence>
<dbReference type="EMBL" id="FQUM01000005">
    <property type="protein sequence ID" value="SHF41387.1"/>
    <property type="molecule type" value="Genomic_DNA"/>
</dbReference>
<keyword evidence="1 2" id="KW-0732">Signal</keyword>